<evidence type="ECO:0000313" key="9">
    <source>
        <dbReference type="Proteomes" id="UP000253845"/>
    </source>
</evidence>
<name>A0A370BYR1_ASPNG</name>
<dbReference type="InterPro" id="IPR036291">
    <property type="entry name" value="NAD(P)-bd_dom_sf"/>
</dbReference>
<dbReference type="InterPro" id="IPR002347">
    <property type="entry name" value="SDR_fam"/>
</dbReference>
<dbReference type="Pfam" id="PF13561">
    <property type="entry name" value="adh_short_C2"/>
    <property type="match status" value="1"/>
</dbReference>
<sequence>QFSLHGRTALVTGGARGCGLAFARGLAQAGANVAIFDRIPPEEGFLSIEREYGVRTAYYEVDVSSPDSLATGFSAFQTDFDNALDICVPCAGINRHQTFLEFNYADHQELLGVNVLGLFHTAQLAARQMIANGTKHGSIVLVASMASHVAVRSQLCSAYCGSKGAVRAMCPAIAKELAEYGIRVNSISPGYVRTEMTAAFPHLIEEWKSAAMNGRIAEPEDIMGACVFLASDATILAQKWGYQLTRQSVRTPSLVTNYYNNTHPEATMNVSSPLQTQGIHTMSPSAINEGFPSPSTIPTTTVVVVGAGPSGLMLTNNLLRYGTPVILLDDRPTATSTGKADGLQPKTIETLKQLRLSDELLRNGAKVYDICFWESTPQNPTLNRTSRQTHYPDHLVGASDPYILLAHQGMLEDVLIKDIEERGGSVQRNSPFVSVSKTSDGSGELEVIYNDNTTNTQKPIRTKYLVGCDGARSKVRDFIPGAQLEGEMSNASWGVLDGIIDTDFPDLWSKVAVRSHTAGSILWIPRERGMTRLYVELSSTDGERVDRAKATPEYVMARAREAMQPFRLEWKFIEWFGNYVVGQRVARRFSDPENQIFIAGDVCPFHPSFSHQCTDLNNKIQAGHVHSALAAQGANTSMHDSVNLAWKLNLVSRGLAPASLLNTYSEERRKIANDLIAFDAGHVAAFEKGETALARNFEENIRFISGVGAEYDAGVVTKSPQSKVKGGIQPGTLTRPAKVTRYIDANPVDLQLDIPMMGQFRVVLFVGDVVGGKRFLEGFCGADALEGVHSVAKESYKKCPRGLSDGDKYSPLERYTPVSEVVTYGLVTRSEKREFELGDLPELLQKSRWTVYLDDVEGGEGCTKKWMGEMERGQVGVMVVRPDGYVGAKGVWGWSEGEGCRAAEWVGEYLALEE</sequence>
<keyword evidence="3" id="KW-0274">FAD</keyword>
<dbReference type="Pfam" id="PF07976">
    <property type="entry name" value="Phe_hydrox_dim"/>
    <property type="match status" value="1"/>
</dbReference>
<dbReference type="GO" id="GO:0016709">
    <property type="term" value="F:oxidoreductase activity, acting on paired donors, with incorporation or reduction of molecular oxygen, NAD(P)H as one donor, and incorporation of one atom of oxygen"/>
    <property type="evidence" value="ECO:0007669"/>
    <property type="project" value="UniProtKB-ARBA"/>
</dbReference>
<feature type="domain" description="FAD-binding" evidence="6">
    <location>
        <begin position="622"/>
        <end position="678"/>
    </location>
</feature>
<dbReference type="GO" id="GO:0044550">
    <property type="term" value="P:secondary metabolite biosynthetic process"/>
    <property type="evidence" value="ECO:0007669"/>
    <property type="project" value="UniProtKB-ARBA"/>
</dbReference>
<evidence type="ECO:0000259" key="6">
    <source>
        <dbReference type="Pfam" id="PF01494"/>
    </source>
</evidence>
<evidence type="ECO:0000256" key="2">
    <source>
        <dbReference type="ARBA" id="ARBA00022630"/>
    </source>
</evidence>
<dbReference type="SUPFAM" id="SSF54373">
    <property type="entry name" value="FAD-linked reductases, C-terminal domain"/>
    <property type="match status" value="1"/>
</dbReference>
<evidence type="ECO:0000256" key="3">
    <source>
        <dbReference type="ARBA" id="ARBA00022827"/>
    </source>
</evidence>
<proteinExistence type="inferred from homology"/>
<dbReference type="SUPFAM" id="SSF51735">
    <property type="entry name" value="NAD(P)-binding Rossmann-fold domains"/>
    <property type="match status" value="1"/>
</dbReference>
<dbReference type="Proteomes" id="UP000253845">
    <property type="component" value="Unassembled WGS sequence"/>
</dbReference>
<evidence type="ECO:0008006" key="10">
    <source>
        <dbReference type="Google" id="ProtNLM"/>
    </source>
</evidence>
<dbReference type="InterPro" id="IPR020904">
    <property type="entry name" value="Sc_DH/Rdtase_CS"/>
</dbReference>
<dbReference type="InterPro" id="IPR002938">
    <property type="entry name" value="FAD-bd"/>
</dbReference>
<reference evidence="8 9" key="1">
    <citation type="submission" date="2018-07" db="EMBL/GenBank/DDBJ databases">
        <title>Section-level genome sequencing of Aspergillus section Nigri to investigate inter- and intra-species variation.</title>
        <authorList>
            <consortium name="DOE Joint Genome Institute"/>
            <person name="Vesth T.C."/>
            <person name="Nybo J.L."/>
            <person name="Theobald S."/>
            <person name="Frisvad J.C."/>
            <person name="Larsen T.O."/>
            <person name="Nielsen K.F."/>
            <person name="Hoof J.B."/>
            <person name="Brandl J."/>
            <person name="Salamov A."/>
            <person name="Riley R."/>
            <person name="Gladden J.M."/>
            <person name="Phatale P."/>
            <person name="Nielsen M.T."/>
            <person name="Lyhne E.K."/>
            <person name="Kogle M.E."/>
            <person name="Strasser K."/>
            <person name="McDonnell E."/>
            <person name="Barry K."/>
            <person name="Clum A."/>
            <person name="Chen C."/>
            <person name="Nolan M."/>
            <person name="Sandor L."/>
            <person name="Kuo A."/>
            <person name="Lipzen A."/>
            <person name="Hainaut M."/>
            <person name="Drula E."/>
            <person name="Tsang A."/>
            <person name="Magnuson J.K."/>
            <person name="Henrissat B."/>
            <person name="Wiebenga A."/>
            <person name="Simmons B.A."/>
            <person name="Makela M.R."/>
            <person name="De vries R.P."/>
            <person name="Grigoriev I.V."/>
            <person name="Mortensen U.H."/>
            <person name="Baker S.E."/>
            <person name="Andersen M.R."/>
        </authorList>
    </citation>
    <scope>NUCLEOTIDE SEQUENCE [LARGE SCALE GENOMIC DNA]</scope>
    <source>
        <strain evidence="8 9">ATCC 13496</strain>
    </source>
</reference>
<dbReference type="PRINTS" id="PR00081">
    <property type="entry name" value="GDHRDH"/>
</dbReference>
<evidence type="ECO:0000259" key="7">
    <source>
        <dbReference type="Pfam" id="PF07976"/>
    </source>
</evidence>
<feature type="domain" description="FAD-binding" evidence="6">
    <location>
        <begin position="300"/>
        <end position="607"/>
    </location>
</feature>
<dbReference type="Gene3D" id="3.30.9.10">
    <property type="entry name" value="D-Amino Acid Oxidase, subunit A, domain 2"/>
    <property type="match status" value="1"/>
</dbReference>
<dbReference type="SUPFAM" id="SSF52833">
    <property type="entry name" value="Thioredoxin-like"/>
    <property type="match status" value="1"/>
</dbReference>
<dbReference type="Gene3D" id="3.50.50.60">
    <property type="entry name" value="FAD/NAD(P)-binding domain"/>
    <property type="match status" value="2"/>
</dbReference>
<dbReference type="EMBL" id="KZ851918">
    <property type="protein sequence ID" value="RDH19558.1"/>
    <property type="molecule type" value="Genomic_DNA"/>
</dbReference>
<dbReference type="Gene3D" id="3.40.50.720">
    <property type="entry name" value="NAD(P)-binding Rossmann-like Domain"/>
    <property type="match status" value="1"/>
</dbReference>
<evidence type="ECO:0000256" key="1">
    <source>
        <dbReference type="ARBA" id="ARBA00007801"/>
    </source>
</evidence>
<dbReference type="InterPro" id="IPR036249">
    <property type="entry name" value="Thioredoxin-like_sf"/>
</dbReference>
<dbReference type="GO" id="GO:0071949">
    <property type="term" value="F:FAD binding"/>
    <property type="evidence" value="ECO:0007669"/>
    <property type="project" value="InterPro"/>
</dbReference>
<dbReference type="PANTHER" id="PTHR43004">
    <property type="entry name" value="TRK SYSTEM POTASSIUM UPTAKE PROTEIN"/>
    <property type="match status" value="1"/>
</dbReference>
<dbReference type="FunFam" id="3.40.50.720:FF:000084">
    <property type="entry name" value="Short-chain dehydrogenase reductase"/>
    <property type="match status" value="1"/>
</dbReference>
<dbReference type="InterPro" id="IPR038220">
    <property type="entry name" value="PHOX_C_sf"/>
</dbReference>
<organism evidence="8 9">
    <name type="scientific">Aspergillus niger ATCC 13496</name>
    <dbReference type="NCBI Taxonomy" id="1353008"/>
    <lineage>
        <taxon>Eukaryota</taxon>
        <taxon>Fungi</taxon>
        <taxon>Dikarya</taxon>
        <taxon>Ascomycota</taxon>
        <taxon>Pezizomycotina</taxon>
        <taxon>Eurotiomycetes</taxon>
        <taxon>Eurotiomycetidae</taxon>
        <taxon>Eurotiales</taxon>
        <taxon>Aspergillaceae</taxon>
        <taxon>Aspergillus</taxon>
        <taxon>Aspergillus subgen. Circumdati</taxon>
    </lineage>
</organism>
<keyword evidence="5" id="KW-0560">Oxidoreductase</keyword>
<dbReference type="InterPro" id="IPR036188">
    <property type="entry name" value="FAD/NAD-bd_sf"/>
</dbReference>
<dbReference type="InterPro" id="IPR050641">
    <property type="entry name" value="RIFMO-like"/>
</dbReference>
<dbReference type="Pfam" id="PF01494">
    <property type="entry name" value="FAD_binding_3"/>
    <property type="match status" value="2"/>
</dbReference>
<comment type="similarity">
    <text evidence="1">Belongs to the PheA/TfdB FAD monooxygenase family.</text>
</comment>
<accession>A0A370BYR1</accession>
<keyword evidence="2" id="KW-0285">Flavoprotein</keyword>
<dbReference type="PANTHER" id="PTHR43004:SF4">
    <property type="entry name" value="FAD-BINDING DOMAIN-CONTAINING PROTEIN"/>
    <property type="match status" value="1"/>
</dbReference>
<dbReference type="Gene3D" id="3.40.30.20">
    <property type="match status" value="1"/>
</dbReference>
<dbReference type="PROSITE" id="PS00061">
    <property type="entry name" value="ADH_SHORT"/>
    <property type="match status" value="1"/>
</dbReference>
<evidence type="ECO:0000256" key="5">
    <source>
        <dbReference type="ARBA" id="ARBA00023002"/>
    </source>
</evidence>
<evidence type="ECO:0000313" key="8">
    <source>
        <dbReference type="EMBL" id="RDH19558.1"/>
    </source>
</evidence>
<gene>
    <name evidence="8" type="ORF">M747DRAFT_353042</name>
</gene>
<dbReference type="SUPFAM" id="SSF51905">
    <property type="entry name" value="FAD/NAD(P)-binding domain"/>
    <property type="match status" value="1"/>
</dbReference>
<feature type="non-terminal residue" evidence="8">
    <location>
        <position position="1"/>
    </location>
</feature>
<evidence type="ECO:0000256" key="4">
    <source>
        <dbReference type="ARBA" id="ARBA00022857"/>
    </source>
</evidence>
<protein>
    <recommendedName>
        <fullName evidence="10">FAD binding domain protein</fullName>
    </recommendedName>
</protein>
<keyword evidence="4" id="KW-0521">NADP</keyword>
<dbReference type="VEuPathDB" id="FungiDB:M747DRAFT_353042"/>
<dbReference type="AlphaFoldDB" id="A0A370BYR1"/>
<dbReference type="InterPro" id="IPR012941">
    <property type="entry name" value="Phe_hydrox_C_dim_dom"/>
</dbReference>
<feature type="domain" description="Phenol hydroxylase-like C-terminal dimerisation" evidence="7">
    <location>
        <begin position="710"/>
        <end position="888"/>
    </location>
</feature>